<dbReference type="InterPro" id="IPR000084">
    <property type="entry name" value="PE-PGRS_N"/>
</dbReference>
<feature type="domain" description="PE" evidence="1">
    <location>
        <begin position="5"/>
        <end position="94"/>
    </location>
</feature>
<evidence type="ECO:0000313" key="2">
    <source>
        <dbReference type="EMBL" id="GFG67686.1"/>
    </source>
</evidence>
<keyword evidence="4" id="KW-1185">Reference proteome</keyword>
<dbReference type="InterPro" id="IPR038332">
    <property type="entry name" value="PPE_sf"/>
</dbReference>
<accession>A0AAX1J551</accession>
<dbReference type="SUPFAM" id="SSF140459">
    <property type="entry name" value="PE/PPE dimer-like"/>
    <property type="match status" value="1"/>
</dbReference>
<dbReference type="EMBL" id="BLKU01000005">
    <property type="protein sequence ID" value="GFG67686.1"/>
    <property type="molecule type" value="Genomic_DNA"/>
</dbReference>
<proteinExistence type="predicted"/>
<reference evidence="2 4" key="1">
    <citation type="journal article" date="2019" name="Emerg. Microbes Infect.">
        <title>Comprehensive subspecies identification of 175 nontuberculous mycobacteria species based on 7547 genomic profiles.</title>
        <authorList>
            <person name="Matsumoto Y."/>
            <person name="Kinjo T."/>
            <person name="Motooka D."/>
            <person name="Nabeya D."/>
            <person name="Jung N."/>
            <person name="Uechi K."/>
            <person name="Horii T."/>
            <person name="Iida T."/>
            <person name="Fujita J."/>
            <person name="Nakamura S."/>
        </authorList>
    </citation>
    <scope>NUCLEOTIDE SEQUENCE [LARGE SCALE GENOMIC DNA]</scope>
    <source>
        <strain evidence="2 4">JCM 13573</strain>
    </source>
</reference>
<evidence type="ECO:0000259" key="1">
    <source>
        <dbReference type="Pfam" id="PF00934"/>
    </source>
</evidence>
<dbReference type="Proteomes" id="UP000465306">
    <property type="component" value="Unassembled WGS sequence"/>
</dbReference>
<dbReference type="RefSeq" id="WP_068033501.1">
    <property type="nucleotide sequence ID" value="NZ_BLKU01000005.1"/>
</dbReference>
<evidence type="ECO:0000313" key="4">
    <source>
        <dbReference type="Proteomes" id="UP000465306"/>
    </source>
</evidence>
<dbReference type="KEGG" id="mku:I2456_17965"/>
<evidence type="ECO:0000313" key="5">
    <source>
        <dbReference type="Proteomes" id="UP000663583"/>
    </source>
</evidence>
<reference evidence="3" key="3">
    <citation type="submission" date="2020-11" db="EMBL/GenBank/DDBJ databases">
        <title>Intraspecies plasmid and genomic variation of Mycobacterium kubicae revealed by the complete genome sequences of two clinical isolates.</title>
        <authorList>
            <person name="Hendrix J.R."/>
            <person name="Epperson L.E."/>
            <person name="Honda J.R."/>
            <person name="Strong M."/>
        </authorList>
    </citation>
    <scope>NUCLEOTIDE SEQUENCE</scope>
    <source>
        <strain evidence="3">JCM 13573</strain>
    </source>
</reference>
<dbReference type="Gene3D" id="1.10.287.850">
    <property type="entry name" value="HP0062-like domain"/>
    <property type="match status" value="1"/>
</dbReference>
<dbReference type="Proteomes" id="UP000663583">
    <property type="component" value="Chromosome"/>
</dbReference>
<dbReference type="EMBL" id="CP065047">
    <property type="protein sequence ID" value="QPI36376.1"/>
    <property type="molecule type" value="Genomic_DNA"/>
</dbReference>
<name>A0AAX1J551_9MYCO</name>
<evidence type="ECO:0000313" key="3">
    <source>
        <dbReference type="EMBL" id="QPI36376.1"/>
    </source>
</evidence>
<protein>
    <submittedName>
        <fullName evidence="3">PE family protein</fullName>
    </submittedName>
</protein>
<reference evidence="2" key="2">
    <citation type="submission" date="2020-02" db="EMBL/GenBank/DDBJ databases">
        <authorList>
            <person name="Matsumoto Y."/>
            <person name="Kinjo T."/>
            <person name="Motooka D."/>
            <person name="Nabeya D."/>
            <person name="Jung N."/>
            <person name="Uechi K."/>
            <person name="Horii T."/>
            <person name="Iida T."/>
            <person name="Fujita J."/>
            <person name="Nakamura S."/>
        </authorList>
    </citation>
    <scope>NUCLEOTIDE SEQUENCE</scope>
    <source>
        <strain evidence="2">JCM 13573</strain>
    </source>
</reference>
<dbReference type="Pfam" id="PF00934">
    <property type="entry name" value="PE"/>
    <property type="match status" value="1"/>
</dbReference>
<gene>
    <name evidence="3" type="ORF">I2456_17965</name>
    <name evidence="2" type="ORF">MKUB_51760</name>
</gene>
<sequence>MSYVVSGPEAMLAKAADLAGIGNSIAEVNSNIAADTTEVPPAAADQVSALVASLFGTHAQEYQAIGSQMAAVHDQIVQNLISGAGAYATSEAANAAQIASGAVNAPVQSLLGHQ</sequence>
<organism evidence="3 5">
    <name type="scientific">Mycobacterium kubicae</name>
    <dbReference type="NCBI Taxonomy" id="120959"/>
    <lineage>
        <taxon>Bacteria</taxon>
        <taxon>Bacillati</taxon>
        <taxon>Actinomycetota</taxon>
        <taxon>Actinomycetes</taxon>
        <taxon>Mycobacteriales</taxon>
        <taxon>Mycobacteriaceae</taxon>
        <taxon>Mycobacterium</taxon>
        <taxon>Mycobacterium simiae complex</taxon>
    </lineage>
</organism>
<dbReference type="AlphaFoldDB" id="A0AAX1J551"/>